<evidence type="ECO:0000256" key="9">
    <source>
        <dbReference type="ARBA" id="ARBA00022723"/>
    </source>
</evidence>
<name>A0A485KRY7_9STRA</name>
<dbReference type="InterPro" id="IPR001841">
    <property type="entry name" value="Znf_RING"/>
</dbReference>
<dbReference type="EMBL" id="CAADRA010005256">
    <property type="protein sequence ID" value="VFT87754.1"/>
    <property type="molecule type" value="Genomic_DNA"/>
</dbReference>
<dbReference type="OrthoDB" id="6108at2759"/>
<evidence type="ECO:0000256" key="7">
    <source>
        <dbReference type="ARBA" id="ARBA00022490"/>
    </source>
</evidence>
<keyword evidence="9 15" id="KW-0479">Metal-binding</keyword>
<reference evidence="18 19" key="1">
    <citation type="submission" date="2019-03" db="EMBL/GenBank/DDBJ databases">
        <authorList>
            <person name="Gaulin E."/>
            <person name="Dumas B."/>
        </authorList>
    </citation>
    <scope>NUCLEOTIDE SEQUENCE [LARGE SCALE GENOMIC DNA]</scope>
    <source>
        <strain evidence="18">CBS 568.67</strain>
    </source>
</reference>
<evidence type="ECO:0000256" key="10">
    <source>
        <dbReference type="ARBA" id="ARBA00022737"/>
    </source>
</evidence>
<dbReference type="Gene3D" id="3.30.40.10">
    <property type="entry name" value="Zinc/RING finger domain, C3HC4 (zinc finger)"/>
    <property type="match status" value="1"/>
</dbReference>
<dbReference type="InterPro" id="IPR054476">
    <property type="entry name" value="Ltn1_N"/>
</dbReference>
<organism evidence="18 19">
    <name type="scientific">Aphanomyces stellatus</name>
    <dbReference type="NCBI Taxonomy" id="120398"/>
    <lineage>
        <taxon>Eukaryota</taxon>
        <taxon>Sar</taxon>
        <taxon>Stramenopiles</taxon>
        <taxon>Oomycota</taxon>
        <taxon>Saprolegniomycetes</taxon>
        <taxon>Saprolegniales</taxon>
        <taxon>Verrucalvaceae</taxon>
        <taxon>Aphanomyces</taxon>
    </lineage>
</organism>
<dbReference type="GO" id="GO:0043023">
    <property type="term" value="F:ribosomal large subunit binding"/>
    <property type="evidence" value="ECO:0007669"/>
    <property type="project" value="TreeGrafter"/>
</dbReference>
<evidence type="ECO:0000313" key="17">
    <source>
        <dbReference type="EMBL" id="KAF0698519.1"/>
    </source>
</evidence>
<dbReference type="InterPro" id="IPR039804">
    <property type="entry name" value="RING-CH-C4HC3_LTN1"/>
</dbReference>
<keyword evidence="7" id="KW-0963">Cytoplasm</keyword>
<dbReference type="PROSITE" id="PS50089">
    <property type="entry name" value="ZF_RING_2"/>
    <property type="match status" value="1"/>
</dbReference>
<dbReference type="GO" id="GO:0016567">
    <property type="term" value="P:protein ubiquitination"/>
    <property type="evidence" value="ECO:0007669"/>
    <property type="project" value="UniProtKB-UniPathway"/>
</dbReference>
<sequence>MGKKAINQQEKLAKANASSSARAAQSLGATTGFIGFSAFATTAPPAVAEATASPAVATAPSASFSFYDGADTDIALALKMLGKRDAQTKTKALLSLKDTVIPSRKPIELRPAVGQYCYLYGKLMLDNDRRVRQLANDVLGALIDRMKKGTVFHNHMPLLLPHWYVLGMHDSHTDTAQGAARAFRALIPDEADQTALLTTHVDLLLTHIKTYLDATVDSLSDRALCSADEAEERYERCVTSAILSGGALLSALPSIVVSSNENARVFLASVGKCTTLASKSATFSRASIRHASFHVFTTASTAVPALLRDAVEPRVVLGVVGEKFAANLPAVWTLVLTYLHAMASLESSCALPWSSLVPNIVPKVVAMTKHAFYGATSSMSNLLPFLSLLPVDATASVDLLAALVKALESPHVLHGQSHVVAAFAECLLAAWTILPSPSPDHAAYVEAFADVVVAAWTKALSPAITPDRAFSVFARAMTDLQPRLVAFQSRHDDSTVPTLGLSLAQRAVDAALRKVVGSDARVLATLRLALEAYAADETLLNTTHRLCHHLVADQLLADAVSGRTLQILAQLLDMVPFATLFPDPAAGLAAYHRAIVPAFALDKASFFHIWKHFAPHAPDVLWPQLLQLWDRDTDAVMWKAAALASLPSLAPWSSSTSTLPLYDTIWKSHWFDTRVLLALAADDVSSAWTDDETAFFGVCWGDAQPLVSPATIRQVLTWCTANKDTPKGWTVLDTLLPLLVASGEWWSETLSLVDAVVANIPFHSQAKALWEGVLQPSVATAWPVDHQTTLKAHWLAQLTRLYDDETTCSAAQWAVLCGDLVELDASVWPQVPLTHAPPSYRQLECMAELCHRWANHHETVASLLTPAQLAHWLALDVGFALTWYVVDADPAILSEHVGAWLEPYLMLGDLWNAVGDQPLAGDALVHLLTRQGDNKDEGRRRRCLAAILSAHVDATTEADGTVIDTIPARLDEWTLQVLLEHTTDAIVVSTLPRILDTVSPSTFVAALPRFVHATLATDETALLDPLMLTSLTTLASSPLALEAVVHLTHLVPLLEADDSWSSVVASVVDAIGRRATSPTSSVVSVAEWLTLTTFVAALLASPSLVTRQDKTTQHAWFHAARALLVHAFAAKQDTSDVVALKLHSTRVASLHHEPHVLPCRRALLQLVDGLARHGQDHSTVELARHHREAIALVAIRTIDDAVHLKPTLHVEFAASKQPAAAWSLIVAAHDVHQSLAVGLLGLHHVLAFVDDDGFGALVLQVLEGRDSLWLALTETVGHPTLQAALYGLLRLTSLEIDLPNVQDLVNVDADDEAATETALAELLITPGLAQALTRSAMATPATTTLAPLLVWDLFLRMFPSTTSPLVTSALGAFVTQHHLLGPFLTLCGHHLQAATKATASSSTTLPTAAAVDAAFPTLSTLAALDVASAVAPLAAAVFYRTVVKLPTMVRLWWNDDCTRSTRSWVAKFCEENVSPLLLVEEIRAIQVGGETALWDADEMTVRGSKVSREITTTYLKDECTLEMVIRVPPSYPLRSVEVECTKRIGISEERWRRWVLQILKVTASQDGSLLDAVLLWKSNVDKEFDGVEPCPICFSILNPKTMGLPNLQCRTCSNKYHNSCLYKWFNQSSKNKCPICQQPFC</sequence>
<dbReference type="InterPro" id="IPR054477">
    <property type="entry name" value="LTN1_E3_ligase_6th"/>
</dbReference>
<dbReference type="InterPro" id="IPR013083">
    <property type="entry name" value="Znf_RING/FYVE/PHD"/>
</dbReference>
<comment type="catalytic activity">
    <reaction evidence="1 15">
        <text>S-ubiquitinyl-[E2 ubiquitin-conjugating enzyme]-L-cysteine + [acceptor protein]-L-lysine = [E2 ubiquitin-conjugating enzyme]-L-cysteine + N(6)-ubiquitinyl-[acceptor protein]-L-lysine.</text>
        <dbReference type="EC" id="2.3.2.27"/>
    </reaction>
</comment>
<dbReference type="InterPro" id="IPR011989">
    <property type="entry name" value="ARM-like"/>
</dbReference>
<evidence type="ECO:0000256" key="5">
    <source>
        <dbReference type="ARBA" id="ARBA00012483"/>
    </source>
</evidence>
<keyword evidence="11 14" id="KW-0863">Zinc-finger</keyword>
<dbReference type="InterPro" id="IPR016024">
    <property type="entry name" value="ARM-type_fold"/>
</dbReference>
<comment type="function">
    <text evidence="15">E3 ubiquitin-protein ligase. Component of the ribosome quality control complex (RQC), a ribosome-associated complex that mediates ubiquitination and extraction of incompletely synthesized nascent chains for proteasomal degradation.</text>
</comment>
<keyword evidence="8 15" id="KW-0808">Transferase</keyword>
<dbReference type="PANTHER" id="PTHR12389:SF0">
    <property type="entry name" value="E3 UBIQUITIN-PROTEIN LIGASE LISTERIN"/>
    <property type="match status" value="1"/>
</dbReference>
<dbReference type="Proteomes" id="UP000332933">
    <property type="component" value="Unassembled WGS sequence"/>
</dbReference>
<dbReference type="Pfam" id="PF22999">
    <property type="entry name" value="LTN1_E3_ligase_6th"/>
    <property type="match status" value="1"/>
</dbReference>
<dbReference type="Pfam" id="PF23009">
    <property type="entry name" value="UBC_like"/>
    <property type="match status" value="1"/>
</dbReference>
<gene>
    <name evidence="18" type="primary">Aste57867_10886</name>
    <name evidence="17" type="ORF">As57867_010846</name>
    <name evidence="18" type="ORF">ASTE57867_10886</name>
</gene>
<evidence type="ECO:0000256" key="15">
    <source>
        <dbReference type="RuleBase" id="RU367090"/>
    </source>
</evidence>
<evidence type="ECO:0000256" key="12">
    <source>
        <dbReference type="ARBA" id="ARBA00022786"/>
    </source>
</evidence>
<dbReference type="GO" id="GO:0072344">
    <property type="term" value="P:rescue of stalled ribosome"/>
    <property type="evidence" value="ECO:0007669"/>
    <property type="project" value="UniProtKB-UniRule"/>
</dbReference>
<evidence type="ECO:0000256" key="6">
    <source>
        <dbReference type="ARBA" id="ARBA00017157"/>
    </source>
</evidence>
<dbReference type="UniPathway" id="UPA00143"/>
<reference evidence="17" key="2">
    <citation type="submission" date="2019-06" db="EMBL/GenBank/DDBJ databases">
        <title>Genomics analysis of Aphanomyces spp. identifies a new class of oomycete effector associated with host adaptation.</title>
        <authorList>
            <person name="Gaulin E."/>
        </authorList>
    </citation>
    <scope>NUCLEOTIDE SEQUENCE</scope>
    <source>
        <strain evidence="17">CBS 578.67</strain>
    </source>
</reference>
<dbReference type="EMBL" id="VJMH01005235">
    <property type="protein sequence ID" value="KAF0698519.1"/>
    <property type="molecule type" value="Genomic_DNA"/>
</dbReference>
<dbReference type="PANTHER" id="PTHR12389">
    <property type="entry name" value="ZINC FINGER PROTEIN 294"/>
    <property type="match status" value="1"/>
</dbReference>
<comment type="pathway">
    <text evidence="3 15">Protein modification; protein ubiquitination.</text>
</comment>
<comment type="subcellular location">
    <subcellularLocation>
        <location evidence="2">Cytoplasm</location>
        <location evidence="2">Cytosol</location>
    </subcellularLocation>
</comment>
<evidence type="ECO:0000313" key="18">
    <source>
        <dbReference type="EMBL" id="VFT87754.1"/>
    </source>
</evidence>
<evidence type="ECO:0000256" key="1">
    <source>
        <dbReference type="ARBA" id="ARBA00000900"/>
    </source>
</evidence>
<dbReference type="SUPFAM" id="SSF57850">
    <property type="entry name" value="RING/U-box"/>
    <property type="match status" value="1"/>
</dbReference>
<keyword evidence="13 15" id="KW-0862">Zinc</keyword>
<evidence type="ECO:0000256" key="13">
    <source>
        <dbReference type="ARBA" id="ARBA00022833"/>
    </source>
</evidence>
<proteinExistence type="inferred from homology"/>
<dbReference type="GO" id="GO:0061630">
    <property type="term" value="F:ubiquitin protein ligase activity"/>
    <property type="evidence" value="ECO:0007669"/>
    <property type="project" value="UniProtKB-UniRule"/>
</dbReference>
<evidence type="ECO:0000256" key="3">
    <source>
        <dbReference type="ARBA" id="ARBA00004906"/>
    </source>
</evidence>
<dbReference type="SUPFAM" id="SSF48371">
    <property type="entry name" value="ARM repeat"/>
    <property type="match status" value="1"/>
</dbReference>
<evidence type="ECO:0000313" key="19">
    <source>
        <dbReference type="Proteomes" id="UP000332933"/>
    </source>
</evidence>
<comment type="similarity">
    <text evidence="4 15">Belongs to the LTN1 family.</text>
</comment>
<evidence type="ECO:0000256" key="8">
    <source>
        <dbReference type="ARBA" id="ARBA00022679"/>
    </source>
</evidence>
<dbReference type="GO" id="GO:0008270">
    <property type="term" value="F:zinc ion binding"/>
    <property type="evidence" value="ECO:0007669"/>
    <property type="project" value="UniProtKB-KW"/>
</dbReference>
<keyword evidence="10" id="KW-0677">Repeat</keyword>
<accession>A0A485KRY7</accession>
<protein>
    <recommendedName>
        <fullName evidence="6 15">E3 ubiquitin-protein ligase listerin</fullName>
        <ecNumber evidence="5 15">2.3.2.27</ecNumber>
    </recommendedName>
    <alternativeName>
        <fullName evidence="15">RING-type E3 ubiquitin transferase listerin</fullName>
    </alternativeName>
</protein>
<dbReference type="InterPro" id="IPR039795">
    <property type="entry name" value="LTN1/Rkr1"/>
</dbReference>
<dbReference type="GO" id="GO:1990116">
    <property type="term" value="P:ribosome-associated ubiquitin-dependent protein catabolic process"/>
    <property type="evidence" value="ECO:0007669"/>
    <property type="project" value="UniProtKB-UniRule"/>
</dbReference>
<comment type="subunit">
    <text evidence="15">Component of the ribosome quality control complex (RQC).</text>
</comment>
<evidence type="ECO:0000256" key="2">
    <source>
        <dbReference type="ARBA" id="ARBA00004514"/>
    </source>
</evidence>
<dbReference type="CDD" id="cd16491">
    <property type="entry name" value="RING-CH-C4HC3_LTN1"/>
    <property type="match status" value="1"/>
</dbReference>
<dbReference type="GO" id="GO:1990112">
    <property type="term" value="C:RQC complex"/>
    <property type="evidence" value="ECO:0007669"/>
    <property type="project" value="UniProtKB-UniRule"/>
</dbReference>
<dbReference type="FunFam" id="3.30.40.10:FF:000038">
    <property type="entry name" value="E3 ubiquitin-protein ligase listerin"/>
    <property type="match status" value="1"/>
</dbReference>
<feature type="domain" description="RING-type" evidence="16">
    <location>
        <begin position="1590"/>
        <end position="1637"/>
    </location>
</feature>
<dbReference type="Pfam" id="PF22958">
    <property type="entry name" value="Ltn1_1st"/>
    <property type="match status" value="1"/>
</dbReference>
<dbReference type="InterPro" id="IPR054478">
    <property type="entry name" value="LTN1_UBC"/>
</dbReference>
<keyword evidence="19" id="KW-1185">Reference proteome</keyword>
<evidence type="ECO:0000256" key="11">
    <source>
        <dbReference type="ARBA" id="ARBA00022771"/>
    </source>
</evidence>
<evidence type="ECO:0000259" key="16">
    <source>
        <dbReference type="PROSITE" id="PS50089"/>
    </source>
</evidence>
<evidence type="ECO:0000256" key="14">
    <source>
        <dbReference type="PROSITE-ProRule" id="PRU00175"/>
    </source>
</evidence>
<keyword evidence="12 15" id="KW-0833">Ubl conjugation pathway</keyword>
<dbReference type="Gene3D" id="1.25.10.10">
    <property type="entry name" value="Leucine-rich Repeat Variant"/>
    <property type="match status" value="1"/>
</dbReference>
<dbReference type="GO" id="GO:0005829">
    <property type="term" value="C:cytosol"/>
    <property type="evidence" value="ECO:0007669"/>
    <property type="project" value="UniProtKB-SubCell"/>
</dbReference>
<dbReference type="EC" id="2.3.2.27" evidence="5 15"/>
<evidence type="ECO:0000256" key="4">
    <source>
        <dbReference type="ARBA" id="ARBA00007997"/>
    </source>
</evidence>